<evidence type="ECO:0000313" key="1">
    <source>
        <dbReference type="EMBL" id="GBP39037.1"/>
    </source>
</evidence>
<organism evidence="1 2">
    <name type="scientific">Eumeta variegata</name>
    <name type="common">Bagworm moth</name>
    <name type="synonym">Eumeta japonica</name>
    <dbReference type="NCBI Taxonomy" id="151549"/>
    <lineage>
        <taxon>Eukaryota</taxon>
        <taxon>Metazoa</taxon>
        <taxon>Ecdysozoa</taxon>
        <taxon>Arthropoda</taxon>
        <taxon>Hexapoda</taxon>
        <taxon>Insecta</taxon>
        <taxon>Pterygota</taxon>
        <taxon>Neoptera</taxon>
        <taxon>Endopterygota</taxon>
        <taxon>Lepidoptera</taxon>
        <taxon>Glossata</taxon>
        <taxon>Ditrysia</taxon>
        <taxon>Tineoidea</taxon>
        <taxon>Psychidae</taxon>
        <taxon>Oiketicinae</taxon>
        <taxon>Eumeta</taxon>
    </lineage>
</organism>
<protein>
    <submittedName>
        <fullName evidence="1">Uncharacterized protein</fullName>
    </submittedName>
</protein>
<comment type="caution">
    <text evidence="1">The sequence shown here is derived from an EMBL/GenBank/DDBJ whole genome shotgun (WGS) entry which is preliminary data.</text>
</comment>
<reference evidence="1 2" key="1">
    <citation type="journal article" date="2019" name="Commun. Biol.">
        <title>The bagworm genome reveals a unique fibroin gene that provides high tensile strength.</title>
        <authorList>
            <person name="Kono N."/>
            <person name="Nakamura H."/>
            <person name="Ohtoshi R."/>
            <person name="Tomita M."/>
            <person name="Numata K."/>
            <person name="Arakawa K."/>
        </authorList>
    </citation>
    <scope>NUCLEOTIDE SEQUENCE [LARGE SCALE GENOMIC DNA]</scope>
</reference>
<evidence type="ECO:0000313" key="2">
    <source>
        <dbReference type="Proteomes" id="UP000299102"/>
    </source>
</evidence>
<dbReference type="EMBL" id="BGZK01000358">
    <property type="protein sequence ID" value="GBP39037.1"/>
    <property type="molecule type" value="Genomic_DNA"/>
</dbReference>
<dbReference type="OrthoDB" id="7225490at2759"/>
<keyword evidence="2" id="KW-1185">Reference proteome</keyword>
<dbReference type="AlphaFoldDB" id="A0A4C1VL66"/>
<name>A0A4C1VL66_EUMVA</name>
<proteinExistence type="predicted"/>
<accession>A0A4C1VL66</accession>
<sequence>MTSRIGIYCTYLIFCLFDFGRTANNVIKIVDAEISNRTEEEKLSDDKETKPCVPNSEIRNHENNETDVITGTDIDGVDDTLIYKDDLSDNVTTPEPEVVKTQKKKCPSHTNLTVEEYKEVDKPNKLNSIYLNNIYSSGAADLIEDKLSVDKLETNGVDLFDIVDSECGDSKKCPDFGRNWTTDKVITIGFLSAYGRSQVRS</sequence>
<gene>
    <name evidence="1" type="ORF">EVAR_89259_1</name>
</gene>
<dbReference type="Proteomes" id="UP000299102">
    <property type="component" value="Unassembled WGS sequence"/>
</dbReference>